<keyword evidence="2" id="KW-1185">Reference proteome</keyword>
<dbReference type="EMBL" id="JABTEG010000001">
    <property type="protein sequence ID" value="KAG4306536.1"/>
    <property type="molecule type" value="Genomic_DNA"/>
</dbReference>
<evidence type="ECO:0000313" key="2">
    <source>
        <dbReference type="Proteomes" id="UP000768646"/>
    </source>
</evidence>
<sequence length="813" mass="94000">MPLKSNNLKISDPIPNQSNSNQISSNQISSNQTRDDSRVAKKSKKSRAKYIAIIVGVIVVLLTILAVVIFIIKRKHGKRGHGSDGSLRITFDDWYFMKFKPSLQDIEWASHDGTDSYFHRKDGVITQYYLNNTSRKFLIESQVQKSNGGPFDFYDYSVSPDLKYILFTSTLTERWRHSYFANYWIYEIRTKKLTPLIQESPNIEISYATWGPTGHSLAYVYQNNLYIKKNMGNAKQITFDGSDSIFNGIPDWVYEEEVLSSNYALWWSPDSKYLCFMRTDDTHVNNFSLPFYTEDYMFNAPTYPRFMTLKYPRVGSKNPVVSLHLVNLDNFNTTKLSYNDTLEDAVITEVAWVGKHSILAKQVDRDSDYQRVFLFNVSTFAGKLIRTLNATEIGVGWFDPSSHVTWVPENRKMKRYGDGYVEIAVNEGYNHIAYYSSFSASPKFLTKGDWEVVSISAFDSDKGHVYFIGTHKNSLERHLYRVSLSGNDMIPITDVEKEGFYYVDFSPTKSSYLLIYMGPEVPWQSIRRTDDNGYEYHIEKNQELSDELKGYTLPKKIFYQLKVGNYVMNAMEQRPPDFDDTGATKYPVLFHVYGGPSSQLVSKRYGVSWNSFLASDPDLKCIIVSVDGRGTGYMGKKFLSEIRGRLGMYETLDQLEVAKEWRKKKYVDKNRFAIWGWSYGGYLTLKVLEKATGLFQYGISVAPATDFRYYDTIFTERYMGEFSKNVNGYRTSSITYPSGFKNATRFLIMHGSGDENVHVQHTLAFVEKLIHDGVTNYDMHIFPDSAHNIAYRNAHYVIYMRMTEWLREAFKKK</sequence>
<proteinExistence type="predicted"/>
<dbReference type="Proteomes" id="UP000768646">
    <property type="component" value="Unassembled WGS sequence"/>
</dbReference>
<protein>
    <submittedName>
        <fullName evidence="1">Uncharacterized protein</fullName>
    </submittedName>
</protein>
<comment type="caution">
    <text evidence="1">The sequence shown here is derived from an EMBL/GenBank/DDBJ whole genome shotgun (WGS) entry which is preliminary data.</text>
</comment>
<organism evidence="1 2">
    <name type="scientific">Pneumocystis oryctolagi</name>
    <dbReference type="NCBI Taxonomy" id="42067"/>
    <lineage>
        <taxon>Eukaryota</taxon>
        <taxon>Fungi</taxon>
        <taxon>Dikarya</taxon>
        <taxon>Ascomycota</taxon>
        <taxon>Taphrinomycotina</taxon>
        <taxon>Pneumocystomycetes</taxon>
        <taxon>Pneumocystaceae</taxon>
        <taxon>Pneumocystis</taxon>
    </lineage>
</organism>
<accession>A0ACB7CFZ2</accession>
<gene>
    <name evidence="1" type="ORF">PORY_000524</name>
</gene>
<evidence type="ECO:0000313" key="1">
    <source>
        <dbReference type="EMBL" id="KAG4306536.1"/>
    </source>
</evidence>
<name>A0ACB7CFZ2_9ASCO</name>
<reference evidence="1 2" key="1">
    <citation type="journal article" date="2021" name="Commun. Biol.">
        <title>Genomic insights into the host specific adaptation of the Pneumocystis genus.</title>
        <authorList>
            <person name="Cisse O.H."/>
            <person name="Ma L."/>
            <person name="Dekker J.P."/>
            <person name="Khil P.P."/>
            <person name="Youn J.-H."/>
            <person name="Brenchley J.M."/>
            <person name="Blair R."/>
            <person name="Pahar B."/>
            <person name="Chabe M."/>
            <person name="Van Rompay K.K.A."/>
            <person name="Keesler R."/>
            <person name="Sukura A."/>
            <person name="Hirsch V."/>
            <person name="Kutty G."/>
            <person name="Liu Y."/>
            <person name="Peng L."/>
            <person name="Chen J."/>
            <person name="Song J."/>
            <person name="Weissenbacher-Lang C."/>
            <person name="Xu J."/>
            <person name="Upham N.S."/>
            <person name="Stajich J.E."/>
            <person name="Cuomo C.A."/>
            <person name="Cushion M.T."/>
            <person name="Kovacs J.A."/>
        </authorList>
    </citation>
    <scope>NUCLEOTIDE SEQUENCE [LARGE SCALE GENOMIC DNA]</scope>
    <source>
        <strain evidence="1 2">RABM</strain>
    </source>
</reference>